<dbReference type="InterPro" id="IPR003854">
    <property type="entry name" value="GASA"/>
</dbReference>
<dbReference type="PANTHER" id="PTHR23201">
    <property type="entry name" value="EXTENSIN, PROLINE-RICH PROTEIN"/>
    <property type="match status" value="1"/>
</dbReference>
<comment type="similarity">
    <text evidence="1">Belongs to the GASA family.</text>
</comment>
<keyword evidence="2" id="KW-0732">Signal</keyword>
<dbReference type="PANTHER" id="PTHR23201:SF92">
    <property type="entry name" value="GIBBERELLIN-REGULATED PROTEIN 12"/>
    <property type="match status" value="1"/>
</dbReference>
<evidence type="ECO:0000256" key="1">
    <source>
        <dbReference type="ARBA" id="ARBA00010582"/>
    </source>
</evidence>
<organism evidence="3 4">
    <name type="scientific">Spinacia oleracea</name>
    <name type="common">Spinach</name>
    <dbReference type="NCBI Taxonomy" id="3562"/>
    <lineage>
        <taxon>Eukaryota</taxon>
        <taxon>Viridiplantae</taxon>
        <taxon>Streptophyta</taxon>
        <taxon>Embryophyta</taxon>
        <taxon>Tracheophyta</taxon>
        <taxon>Spermatophyta</taxon>
        <taxon>Magnoliopsida</taxon>
        <taxon>eudicotyledons</taxon>
        <taxon>Gunneridae</taxon>
        <taxon>Pentapetalae</taxon>
        <taxon>Caryophyllales</taxon>
        <taxon>Chenopodiaceae</taxon>
        <taxon>Chenopodioideae</taxon>
        <taxon>Anserineae</taxon>
        <taxon>Spinacia</taxon>
    </lineage>
</organism>
<evidence type="ECO:0000313" key="4">
    <source>
        <dbReference type="RefSeq" id="XP_021847463.1"/>
    </source>
</evidence>
<dbReference type="RefSeq" id="XP_021847463.1">
    <property type="nucleotide sequence ID" value="XM_021991771.2"/>
</dbReference>
<reference evidence="3" key="1">
    <citation type="journal article" date="2021" name="Nat. Commun.">
        <title>Genomic analyses provide insights into spinach domestication and the genetic basis of agronomic traits.</title>
        <authorList>
            <person name="Cai X."/>
            <person name="Sun X."/>
            <person name="Xu C."/>
            <person name="Sun H."/>
            <person name="Wang X."/>
            <person name="Ge C."/>
            <person name="Zhang Z."/>
            <person name="Wang Q."/>
            <person name="Fei Z."/>
            <person name="Jiao C."/>
            <person name="Wang Q."/>
        </authorList>
    </citation>
    <scope>NUCLEOTIDE SEQUENCE [LARGE SCALE GENOMIC DNA]</scope>
    <source>
        <strain evidence="3">cv. Varoflay</strain>
    </source>
</reference>
<dbReference type="AlphaFoldDB" id="A0A9R0JUW9"/>
<dbReference type="GeneID" id="110787196"/>
<feature type="signal peptide" evidence="2">
    <location>
        <begin position="1"/>
        <end position="27"/>
    </location>
</feature>
<gene>
    <name evidence="4" type="primary">LOC110787196</name>
</gene>
<reference evidence="4" key="2">
    <citation type="submission" date="2025-08" db="UniProtKB">
        <authorList>
            <consortium name="RefSeq"/>
        </authorList>
    </citation>
    <scope>IDENTIFICATION</scope>
    <source>
        <tissue evidence="4">Leaf</tissue>
    </source>
</reference>
<dbReference type="Pfam" id="PF02704">
    <property type="entry name" value="GASA"/>
    <property type="match status" value="1"/>
</dbReference>
<accession>A0A9R0JUW9</accession>
<name>A0A9R0JUW9_SPIOL</name>
<feature type="chain" id="PRO_5040407875" evidence="2">
    <location>
        <begin position="28"/>
        <end position="105"/>
    </location>
</feature>
<dbReference type="OrthoDB" id="847210at2759"/>
<dbReference type="KEGG" id="soe:110787196"/>
<dbReference type="Proteomes" id="UP000813463">
    <property type="component" value="Chromosome 1"/>
</dbReference>
<evidence type="ECO:0000256" key="2">
    <source>
        <dbReference type="SAM" id="SignalP"/>
    </source>
</evidence>
<evidence type="ECO:0000313" key="3">
    <source>
        <dbReference type="Proteomes" id="UP000813463"/>
    </source>
</evidence>
<keyword evidence="3" id="KW-1185">Reference proteome</keyword>
<protein>
    <submittedName>
        <fullName evidence="4">Peamaclein</fullName>
    </submittedName>
</protein>
<proteinExistence type="inferred from homology"/>
<sequence>MMKKISLTTLVLVSIVITCAFIQIADAVSAPPTAPPTQPPTGVPKTCAEKCAYRCSRNPRNLCKTLCISCCAKCNQCVPSGPFADKSECPCYRDIKTKKGLSKCP</sequence>